<protein>
    <submittedName>
        <fullName evidence="1">Transposase</fullName>
    </submittedName>
</protein>
<dbReference type="Proteomes" id="UP000254219">
    <property type="component" value="Unassembled WGS sequence"/>
</dbReference>
<proteinExistence type="predicted"/>
<sequence length="148" mass="16168">MNNNNTLYVGLDVHKESITVAYAINSEPVELMGKIGTSPTDIQNLCKRLRSKSSQVSIVYEAGPCGYGLYRRLVKSGFDCMVCAPSLIPKNRGSGLKPIAVMPSDLCVHCVQEIFLLSTYPALKMRHSGIWPGHGHLPAMIYGMQGNV</sequence>
<name>A0A376JY61_ECOLX</name>
<dbReference type="AlphaFoldDB" id="A0A376JY61"/>
<organism evidence="1 2">
    <name type="scientific">Escherichia coli</name>
    <dbReference type="NCBI Taxonomy" id="562"/>
    <lineage>
        <taxon>Bacteria</taxon>
        <taxon>Pseudomonadati</taxon>
        <taxon>Pseudomonadota</taxon>
        <taxon>Gammaproteobacteria</taxon>
        <taxon>Enterobacterales</taxon>
        <taxon>Enterobacteriaceae</taxon>
        <taxon>Escherichia</taxon>
    </lineage>
</organism>
<gene>
    <name evidence="1" type="ORF">NCTC11181_04513</name>
</gene>
<evidence type="ECO:0000313" key="1">
    <source>
        <dbReference type="EMBL" id="STE75092.1"/>
    </source>
</evidence>
<reference evidence="1 2" key="1">
    <citation type="submission" date="2018-06" db="EMBL/GenBank/DDBJ databases">
        <authorList>
            <consortium name="Pathogen Informatics"/>
            <person name="Doyle S."/>
        </authorList>
    </citation>
    <scope>NUCLEOTIDE SEQUENCE [LARGE SCALE GENOMIC DNA]</scope>
    <source>
        <strain evidence="1 2">NCTC11181</strain>
    </source>
</reference>
<dbReference type="EMBL" id="UFYN01000005">
    <property type="protein sequence ID" value="STE75092.1"/>
    <property type="molecule type" value="Genomic_DNA"/>
</dbReference>
<accession>A0A376JY61</accession>
<evidence type="ECO:0000313" key="2">
    <source>
        <dbReference type="Proteomes" id="UP000254219"/>
    </source>
</evidence>